<feature type="transmembrane region" description="Helical" evidence="1">
    <location>
        <begin position="241"/>
        <end position="263"/>
    </location>
</feature>
<evidence type="ECO:0000313" key="3">
    <source>
        <dbReference type="EMBL" id="MBH9577399.1"/>
    </source>
</evidence>
<keyword evidence="1" id="KW-0812">Transmembrane</keyword>
<evidence type="ECO:0000259" key="2">
    <source>
        <dbReference type="Pfam" id="PF04892"/>
    </source>
</evidence>
<gene>
    <name evidence="3" type="ORF">I7X39_10855</name>
</gene>
<dbReference type="RefSeq" id="WP_198111166.1">
    <property type="nucleotide sequence ID" value="NZ_JAEDAK010000006.1"/>
</dbReference>
<feature type="transmembrane region" description="Helical" evidence="1">
    <location>
        <begin position="117"/>
        <end position="138"/>
    </location>
</feature>
<evidence type="ECO:0000313" key="4">
    <source>
        <dbReference type="Proteomes" id="UP000613266"/>
    </source>
</evidence>
<feature type="transmembrane region" description="Helical" evidence="1">
    <location>
        <begin position="213"/>
        <end position="234"/>
    </location>
</feature>
<feature type="transmembrane region" description="Helical" evidence="1">
    <location>
        <begin position="337"/>
        <end position="358"/>
    </location>
</feature>
<dbReference type="NCBIfam" id="NF037970">
    <property type="entry name" value="vanZ_1"/>
    <property type="match status" value="1"/>
</dbReference>
<feature type="transmembrane region" description="Helical" evidence="1">
    <location>
        <begin position="150"/>
        <end position="170"/>
    </location>
</feature>
<evidence type="ECO:0000256" key="1">
    <source>
        <dbReference type="SAM" id="Phobius"/>
    </source>
</evidence>
<dbReference type="EMBL" id="JAEDAK010000006">
    <property type="protein sequence ID" value="MBH9577399.1"/>
    <property type="molecule type" value="Genomic_DNA"/>
</dbReference>
<name>A0A931NHT5_9BURK</name>
<dbReference type="Proteomes" id="UP000613266">
    <property type="component" value="Unassembled WGS sequence"/>
</dbReference>
<proteinExistence type="predicted"/>
<feature type="transmembrane region" description="Helical" evidence="1">
    <location>
        <begin position="56"/>
        <end position="75"/>
    </location>
</feature>
<feature type="transmembrane region" description="Helical" evidence="1">
    <location>
        <begin position="300"/>
        <end position="317"/>
    </location>
</feature>
<accession>A0A931NHT5</accession>
<feature type="transmembrane region" description="Helical" evidence="1">
    <location>
        <begin position="82"/>
        <end position="105"/>
    </location>
</feature>
<keyword evidence="1" id="KW-1133">Transmembrane helix</keyword>
<keyword evidence="1" id="KW-0472">Membrane</keyword>
<feature type="transmembrane region" description="Helical" evidence="1">
    <location>
        <begin position="275"/>
        <end position="293"/>
    </location>
</feature>
<feature type="domain" description="VanZ-like" evidence="2">
    <location>
        <begin position="47"/>
        <end position="132"/>
    </location>
</feature>
<sequence>MSARRSSSAAWLALGYAALVVYASLYPFGPWAWPAGMPWQQLFRLPWPRYWIQFDIWANAVGYLPLGLLLFVAVWRAGRPRVLAFLLGAFSCAALAYALEVTQYFVDKRVPSLGDWVLNSGGGLLGALLGLLLVGLGVLERGARWRERWFLSQGGAGLALLALWPLGLLFPPPLPLAQGQFLPALLASAAELLQDTPWAAGLPVLTGSRPSGLLAGSVTGLGLLAPCLLMLALTRQGWHRVALVFGALAVGVGMTSVSAALGFGPQQAWSWPTPSTLPGLLTGTALALLCALLPARVNAVLALPVFTALLVLVNGLAPDVYWQQSLLIWEQGAMVKLYGLTQWLGWWWPLLGLGWCMARVTASLESRAL</sequence>
<dbReference type="Pfam" id="PF04892">
    <property type="entry name" value="VanZ"/>
    <property type="match status" value="1"/>
</dbReference>
<dbReference type="InterPro" id="IPR006976">
    <property type="entry name" value="VanZ-like"/>
</dbReference>
<protein>
    <submittedName>
        <fullName evidence="3">VanZ family protein</fullName>
    </submittedName>
</protein>
<reference evidence="3" key="1">
    <citation type="submission" date="2020-12" db="EMBL/GenBank/DDBJ databases">
        <title>The genome sequence of Inhella sp. 1Y17.</title>
        <authorList>
            <person name="Liu Y."/>
        </authorList>
    </citation>
    <scope>NUCLEOTIDE SEQUENCE</scope>
    <source>
        <strain evidence="3">1Y17</strain>
    </source>
</reference>
<comment type="caution">
    <text evidence="3">The sequence shown here is derived from an EMBL/GenBank/DDBJ whole genome shotgun (WGS) entry which is preliminary data.</text>
</comment>
<organism evidence="3 4">
    <name type="scientific">Inhella proteolytica</name>
    <dbReference type="NCBI Taxonomy" id="2795029"/>
    <lineage>
        <taxon>Bacteria</taxon>
        <taxon>Pseudomonadati</taxon>
        <taxon>Pseudomonadota</taxon>
        <taxon>Betaproteobacteria</taxon>
        <taxon>Burkholderiales</taxon>
        <taxon>Sphaerotilaceae</taxon>
        <taxon>Inhella</taxon>
    </lineage>
</organism>
<keyword evidence="4" id="KW-1185">Reference proteome</keyword>
<dbReference type="AlphaFoldDB" id="A0A931NHT5"/>